<dbReference type="EMBL" id="NBAG03000001">
    <property type="protein sequence ID" value="PNJ01334.1"/>
    <property type="molecule type" value="Genomic_DNA"/>
</dbReference>
<proteinExistence type="predicted"/>
<name>A0A2J8QYJ0_PANTR</name>
<accession>A0A2J8QYJ0</accession>
<gene>
    <name evidence="2" type="ORF">CK820_G0011616</name>
</gene>
<feature type="compositionally biased region" description="Basic and acidic residues" evidence="1">
    <location>
        <begin position="37"/>
        <end position="50"/>
    </location>
</feature>
<organism evidence="2">
    <name type="scientific">Pan troglodytes</name>
    <name type="common">Chimpanzee</name>
    <dbReference type="NCBI Taxonomy" id="9598"/>
    <lineage>
        <taxon>Eukaryota</taxon>
        <taxon>Metazoa</taxon>
        <taxon>Chordata</taxon>
        <taxon>Craniata</taxon>
        <taxon>Vertebrata</taxon>
        <taxon>Euteleostomi</taxon>
        <taxon>Mammalia</taxon>
        <taxon>Eutheria</taxon>
        <taxon>Euarchontoglires</taxon>
        <taxon>Primates</taxon>
        <taxon>Haplorrhini</taxon>
        <taxon>Catarrhini</taxon>
        <taxon>Hominidae</taxon>
        <taxon>Pan</taxon>
    </lineage>
</organism>
<evidence type="ECO:0000256" key="1">
    <source>
        <dbReference type="SAM" id="MobiDB-lite"/>
    </source>
</evidence>
<dbReference type="AlphaFoldDB" id="A0A2J8QYJ0"/>
<comment type="caution">
    <text evidence="2">The sequence shown here is derived from an EMBL/GenBank/DDBJ whole genome shotgun (WGS) entry which is preliminary data.</text>
</comment>
<sequence>MSFLVSKPERIRRWVSEKFIVEGLRDLELFGEQPPGDTRRKESHQKVESNRRRRRIGFTCIECLLYTRPMMRAQSQ</sequence>
<reference evidence="2" key="1">
    <citation type="submission" date="2017-12" db="EMBL/GenBank/DDBJ databases">
        <title>High-resolution comparative analysis of great ape genomes.</title>
        <authorList>
            <person name="Pollen A."/>
            <person name="Hastie A."/>
            <person name="Hormozdiari F."/>
            <person name="Dougherty M."/>
            <person name="Liu R."/>
            <person name="Chaisson M."/>
            <person name="Hoppe E."/>
            <person name="Hill C."/>
            <person name="Pang A."/>
            <person name="Hillier L."/>
            <person name="Baker C."/>
            <person name="Armstrong J."/>
            <person name="Shendure J."/>
            <person name="Paten B."/>
            <person name="Wilson R."/>
            <person name="Chao H."/>
            <person name="Schneider V."/>
            <person name="Ventura M."/>
            <person name="Kronenberg Z."/>
            <person name="Murali S."/>
            <person name="Gordon D."/>
            <person name="Cantsilieris S."/>
            <person name="Munson K."/>
            <person name="Nelson B."/>
            <person name="Raja A."/>
            <person name="Underwood J."/>
            <person name="Diekhans M."/>
            <person name="Fiddes I."/>
            <person name="Haussler D."/>
            <person name="Eichler E."/>
        </authorList>
    </citation>
    <scope>NUCLEOTIDE SEQUENCE [LARGE SCALE GENOMIC DNA]</scope>
    <source>
        <strain evidence="2">Yerkes chimp pedigree #C0471</strain>
    </source>
</reference>
<evidence type="ECO:0000313" key="2">
    <source>
        <dbReference type="EMBL" id="PNJ01334.1"/>
    </source>
</evidence>
<protein>
    <submittedName>
        <fullName evidence="2">STRADA isoform 10</fullName>
    </submittedName>
</protein>
<feature type="region of interest" description="Disordered" evidence="1">
    <location>
        <begin position="31"/>
        <end position="51"/>
    </location>
</feature>